<dbReference type="GO" id="GO:0030313">
    <property type="term" value="C:cell envelope"/>
    <property type="evidence" value="ECO:0007669"/>
    <property type="project" value="UniProtKB-SubCell"/>
</dbReference>
<dbReference type="OrthoDB" id="1777386at2"/>
<dbReference type="PANTHER" id="PTHR32347">
    <property type="entry name" value="EFFLUX SYSTEM COMPONENT YKNX-RELATED"/>
    <property type="match status" value="1"/>
</dbReference>
<name>A0A4Z0YFQ8_9FIRM</name>
<comment type="similarity">
    <text evidence="2">Belongs to the membrane fusion protein (MFP) (TC 8.A.1) family.</text>
</comment>
<evidence type="ECO:0000256" key="4">
    <source>
        <dbReference type="SAM" id="Coils"/>
    </source>
</evidence>
<dbReference type="InterPro" id="IPR050465">
    <property type="entry name" value="UPF0194_transport"/>
</dbReference>
<comment type="caution">
    <text evidence="7">The sequence shown here is derived from an EMBL/GenBank/DDBJ whole genome shotgun (WGS) entry which is preliminary data.</text>
</comment>
<accession>A0A4Z0YFQ8</accession>
<sequence>MKLNIFSKLFGKLNFKKIKKKKRFLILGVLILVVVGFFTLNKPAAGKEMGLAKTSTTVLQKGNLRDTVNVSGTVKSKTSKNVYTTLTFPIKEVKVEVGDKVKAGDVLAILDTSTLDKELESAKSSTDSVEATNKLTLEKAKADYDNALYQYKNNLNSELINAKSAVDAAQQDLKAAQNSYNYNKFMYDQGQLSKMALDQEQIKLQNAQNAYDKAVVNLKATQNKVQQDLQTAKNTYEATLAKSKDKSQRITLEKQQKTLQDSIIRAPVDGTVTASNATVGSTPNGALFTIDDTDNLKVIAEVKEFDIGRVAVGKKVDIKTDSTGDKVFSGVVTKIAPAATASTQGTSNVTFSTEITITDKSKEIKIGMKARMNIIINERTDVYTVPYDAVQYKEDGSAFVYTAVKEKDVYVAKELPVKTGLANDISIEISGPGVKDGVQVVSNPDNIKAGSPLNL</sequence>
<dbReference type="PANTHER" id="PTHR32347:SF14">
    <property type="entry name" value="EFFLUX SYSTEM COMPONENT YKNX-RELATED"/>
    <property type="match status" value="1"/>
</dbReference>
<dbReference type="NCBIfam" id="TIGR01730">
    <property type="entry name" value="RND_mfp"/>
    <property type="match status" value="1"/>
</dbReference>
<feature type="domain" description="CzcB-like barrel-sandwich hybrid" evidence="5">
    <location>
        <begin position="89"/>
        <end position="282"/>
    </location>
</feature>
<evidence type="ECO:0000313" key="8">
    <source>
        <dbReference type="Proteomes" id="UP000297714"/>
    </source>
</evidence>
<evidence type="ECO:0000313" key="7">
    <source>
        <dbReference type="EMBL" id="TGJ75772.1"/>
    </source>
</evidence>
<evidence type="ECO:0000256" key="3">
    <source>
        <dbReference type="ARBA" id="ARBA00023054"/>
    </source>
</evidence>
<dbReference type="Pfam" id="PF25973">
    <property type="entry name" value="BSH_CzcB"/>
    <property type="match status" value="1"/>
</dbReference>
<dbReference type="Gene3D" id="2.40.50.100">
    <property type="match status" value="1"/>
</dbReference>
<gene>
    <name evidence="7" type="primary">yknX_3</name>
    <name evidence="7" type="ORF">CAGA_21500</name>
</gene>
<dbReference type="SUPFAM" id="SSF111369">
    <property type="entry name" value="HlyD-like secretion proteins"/>
    <property type="match status" value="1"/>
</dbReference>
<evidence type="ECO:0000256" key="2">
    <source>
        <dbReference type="ARBA" id="ARBA00009477"/>
    </source>
</evidence>
<dbReference type="RefSeq" id="WP_135660659.1">
    <property type="nucleotide sequence ID" value="NZ_JAJUFJ010000003.1"/>
</dbReference>
<keyword evidence="8" id="KW-1185">Reference proteome</keyword>
<evidence type="ECO:0000256" key="1">
    <source>
        <dbReference type="ARBA" id="ARBA00004196"/>
    </source>
</evidence>
<dbReference type="InterPro" id="IPR058647">
    <property type="entry name" value="BSH_CzcB-like"/>
</dbReference>
<dbReference type="GO" id="GO:0022857">
    <property type="term" value="F:transmembrane transporter activity"/>
    <property type="evidence" value="ECO:0007669"/>
    <property type="project" value="InterPro"/>
</dbReference>
<dbReference type="Proteomes" id="UP000297714">
    <property type="component" value="Unassembled WGS sequence"/>
</dbReference>
<dbReference type="GO" id="GO:0016020">
    <property type="term" value="C:membrane"/>
    <property type="evidence" value="ECO:0007669"/>
    <property type="project" value="InterPro"/>
</dbReference>
<proteinExistence type="inferred from homology"/>
<evidence type="ECO:0000259" key="6">
    <source>
        <dbReference type="Pfam" id="PF25990"/>
    </source>
</evidence>
<dbReference type="Gene3D" id="2.40.420.20">
    <property type="match status" value="1"/>
</dbReference>
<dbReference type="EMBL" id="SRMQ01000011">
    <property type="protein sequence ID" value="TGJ75772.1"/>
    <property type="molecule type" value="Genomic_DNA"/>
</dbReference>
<dbReference type="InterPro" id="IPR058636">
    <property type="entry name" value="Beta-barrel_YknX"/>
</dbReference>
<feature type="domain" description="YknX-like beta-barrel" evidence="6">
    <location>
        <begin position="296"/>
        <end position="374"/>
    </location>
</feature>
<dbReference type="InterPro" id="IPR011053">
    <property type="entry name" value="Single_hybrid_motif"/>
</dbReference>
<dbReference type="SUPFAM" id="SSF56954">
    <property type="entry name" value="Outer membrane efflux proteins (OEP)"/>
    <property type="match status" value="1"/>
</dbReference>
<dbReference type="SUPFAM" id="SSF51230">
    <property type="entry name" value="Single hybrid motif"/>
    <property type="match status" value="1"/>
</dbReference>
<evidence type="ECO:0000259" key="5">
    <source>
        <dbReference type="Pfam" id="PF25973"/>
    </source>
</evidence>
<keyword evidence="3 4" id="KW-0175">Coiled coil</keyword>
<dbReference type="Gene3D" id="2.40.30.170">
    <property type="match status" value="1"/>
</dbReference>
<organism evidence="7 8">
    <name type="scientific">Caproiciproducens galactitolivorans</name>
    <dbReference type="NCBI Taxonomy" id="642589"/>
    <lineage>
        <taxon>Bacteria</taxon>
        <taxon>Bacillati</taxon>
        <taxon>Bacillota</taxon>
        <taxon>Clostridia</taxon>
        <taxon>Eubacteriales</taxon>
        <taxon>Acutalibacteraceae</taxon>
        <taxon>Caproiciproducens</taxon>
    </lineage>
</organism>
<dbReference type="Pfam" id="PF25990">
    <property type="entry name" value="Beta-barrel_YknX"/>
    <property type="match status" value="1"/>
</dbReference>
<protein>
    <submittedName>
        <fullName evidence="7">Putative efflux system component YknX</fullName>
    </submittedName>
</protein>
<reference evidence="7 8" key="1">
    <citation type="submission" date="2019-04" db="EMBL/GenBank/DDBJ databases">
        <authorList>
            <person name="Poehlein A."/>
            <person name="Bengelsdorf F.R."/>
            <person name="Duerre P."/>
            <person name="Daniel R."/>
        </authorList>
    </citation>
    <scope>NUCLEOTIDE SEQUENCE [LARGE SCALE GENOMIC DNA]</scope>
    <source>
        <strain evidence="7 8">BS-1</strain>
    </source>
</reference>
<dbReference type="AlphaFoldDB" id="A0A4Z0YFQ8"/>
<dbReference type="Gene3D" id="1.10.287.470">
    <property type="entry name" value="Helix hairpin bin"/>
    <property type="match status" value="1"/>
</dbReference>
<dbReference type="InterPro" id="IPR006143">
    <property type="entry name" value="RND_pump_MFP"/>
</dbReference>
<comment type="subcellular location">
    <subcellularLocation>
        <location evidence="1">Cell envelope</location>
    </subcellularLocation>
</comment>
<feature type="coiled-coil region" evidence="4">
    <location>
        <begin position="152"/>
        <end position="235"/>
    </location>
</feature>